<evidence type="ECO:0000256" key="3">
    <source>
        <dbReference type="ARBA" id="ARBA00022691"/>
    </source>
</evidence>
<dbReference type="PANTHER" id="PTHR43464:SF19">
    <property type="entry name" value="UBIQUINONE BIOSYNTHESIS O-METHYLTRANSFERASE, MITOCHONDRIAL"/>
    <property type="match status" value="1"/>
</dbReference>
<name>A0ABX1NW13_9RHOO</name>
<organism evidence="5 6">
    <name type="scientific">Aromatoleum bremense</name>
    <dbReference type="NCBI Taxonomy" id="76115"/>
    <lineage>
        <taxon>Bacteria</taxon>
        <taxon>Pseudomonadati</taxon>
        <taxon>Pseudomonadota</taxon>
        <taxon>Betaproteobacteria</taxon>
        <taxon>Rhodocyclales</taxon>
        <taxon>Rhodocyclaceae</taxon>
        <taxon>Aromatoleum</taxon>
    </lineage>
</organism>
<keyword evidence="1 5" id="KW-0489">Methyltransferase</keyword>
<evidence type="ECO:0000256" key="1">
    <source>
        <dbReference type="ARBA" id="ARBA00022603"/>
    </source>
</evidence>
<dbReference type="Pfam" id="PF08242">
    <property type="entry name" value="Methyltransf_12"/>
    <property type="match status" value="1"/>
</dbReference>
<dbReference type="GO" id="GO:0008168">
    <property type="term" value="F:methyltransferase activity"/>
    <property type="evidence" value="ECO:0007669"/>
    <property type="project" value="UniProtKB-KW"/>
</dbReference>
<comment type="caution">
    <text evidence="5">The sequence shown here is derived from an EMBL/GenBank/DDBJ whole genome shotgun (WGS) entry which is preliminary data.</text>
</comment>
<dbReference type="GO" id="GO:0032259">
    <property type="term" value="P:methylation"/>
    <property type="evidence" value="ECO:0007669"/>
    <property type="project" value="UniProtKB-KW"/>
</dbReference>
<dbReference type="CDD" id="cd02440">
    <property type="entry name" value="AdoMet_MTases"/>
    <property type="match status" value="1"/>
</dbReference>
<reference evidence="5 6" key="1">
    <citation type="submission" date="2019-12" db="EMBL/GenBank/DDBJ databases">
        <title>Comparative genomics gives insights into the taxonomy of the Azoarcus-Aromatoleum group and reveals separate origins of nif in the plant-associated Azoarcus and non-plant-associated Aromatoleum sub-groups.</title>
        <authorList>
            <person name="Lafos M."/>
            <person name="Maluk M."/>
            <person name="Batista M."/>
            <person name="Junghare M."/>
            <person name="Carmona M."/>
            <person name="Faoro H."/>
            <person name="Cruz L.M."/>
            <person name="Battistoni F."/>
            <person name="De Souza E."/>
            <person name="Pedrosa F."/>
            <person name="Chen W.-M."/>
            <person name="Poole P.S."/>
            <person name="Dixon R.A."/>
            <person name="James E.K."/>
        </authorList>
    </citation>
    <scope>NUCLEOTIDE SEQUENCE [LARGE SCALE GENOMIC DNA]</scope>
    <source>
        <strain evidence="5 6">PbN1</strain>
    </source>
</reference>
<evidence type="ECO:0000313" key="5">
    <source>
        <dbReference type="EMBL" id="NMG16219.1"/>
    </source>
</evidence>
<feature type="domain" description="Methyltransferase type 12" evidence="4">
    <location>
        <begin position="70"/>
        <end position="184"/>
    </location>
</feature>
<dbReference type="Gene3D" id="3.40.50.150">
    <property type="entry name" value="Vaccinia Virus protein VP39"/>
    <property type="match status" value="1"/>
</dbReference>
<keyword evidence="3" id="KW-0949">S-adenosyl-L-methionine</keyword>
<dbReference type="PANTHER" id="PTHR43464">
    <property type="entry name" value="METHYLTRANSFERASE"/>
    <property type="match status" value="1"/>
</dbReference>
<protein>
    <submittedName>
        <fullName evidence="5">Methyltransferase domain-containing protein</fullName>
    </submittedName>
</protein>
<dbReference type="SUPFAM" id="SSF53335">
    <property type="entry name" value="S-adenosyl-L-methionine-dependent methyltransferases"/>
    <property type="match status" value="1"/>
</dbReference>
<dbReference type="Proteomes" id="UP000633943">
    <property type="component" value="Unassembled WGS sequence"/>
</dbReference>
<sequence length="259" mass="27948">MRGRRTAAGHFAGGDPVSDTVLRALLDAASATYRPAGPFAYHFARGKLGADPLFRLLLQRGMFPAAARVVDLGCGQGLLASWLLAARHLYECGRWAREWPAPPKLLGLRGVDRNPREVARARRALAGDAAIVEIRQGDIATLETADFGPVDVVTILDVLHYLDFAAQESLLRKVRDALPAGGRLFARVGNTDAGLPHRVSTAVDLAVAFARGHRLPRLYCRSSRSWIALLEGLGFSVHGEPMGTGRSFANVMLVAQLPL</sequence>
<keyword evidence="6" id="KW-1185">Reference proteome</keyword>
<proteinExistence type="predicted"/>
<dbReference type="InterPro" id="IPR013217">
    <property type="entry name" value="Methyltransf_12"/>
</dbReference>
<dbReference type="EMBL" id="WTVP01000030">
    <property type="protein sequence ID" value="NMG16219.1"/>
    <property type="molecule type" value="Genomic_DNA"/>
</dbReference>
<evidence type="ECO:0000313" key="6">
    <source>
        <dbReference type="Proteomes" id="UP000633943"/>
    </source>
</evidence>
<dbReference type="InterPro" id="IPR029063">
    <property type="entry name" value="SAM-dependent_MTases_sf"/>
</dbReference>
<gene>
    <name evidence="5" type="ORF">GPA24_11815</name>
</gene>
<keyword evidence="2" id="KW-0808">Transferase</keyword>
<evidence type="ECO:0000256" key="2">
    <source>
        <dbReference type="ARBA" id="ARBA00022679"/>
    </source>
</evidence>
<accession>A0ABX1NW13</accession>
<evidence type="ECO:0000259" key="4">
    <source>
        <dbReference type="Pfam" id="PF08242"/>
    </source>
</evidence>